<dbReference type="AlphaFoldDB" id="X0VN90"/>
<reference evidence="1" key="1">
    <citation type="journal article" date="2014" name="Front. Microbiol.">
        <title>High frequency of phylogenetically diverse reductive dehalogenase-homologous genes in deep subseafloor sedimentary metagenomes.</title>
        <authorList>
            <person name="Kawai M."/>
            <person name="Futagami T."/>
            <person name="Toyoda A."/>
            <person name="Takaki Y."/>
            <person name="Nishi S."/>
            <person name="Hori S."/>
            <person name="Arai W."/>
            <person name="Tsubouchi T."/>
            <person name="Morono Y."/>
            <person name="Uchiyama I."/>
            <person name="Ito T."/>
            <person name="Fujiyama A."/>
            <person name="Inagaki F."/>
            <person name="Takami H."/>
        </authorList>
    </citation>
    <scope>NUCLEOTIDE SEQUENCE</scope>
    <source>
        <strain evidence="1">Expedition CK06-06</strain>
    </source>
</reference>
<gene>
    <name evidence="1" type="ORF">S01H1_60339</name>
</gene>
<comment type="caution">
    <text evidence="1">The sequence shown here is derived from an EMBL/GenBank/DDBJ whole genome shotgun (WGS) entry which is preliminary data.</text>
</comment>
<feature type="non-terminal residue" evidence="1">
    <location>
        <position position="124"/>
    </location>
</feature>
<evidence type="ECO:0000313" key="1">
    <source>
        <dbReference type="EMBL" id="GAG19859.1"/>
    </source>
</evidence>
<name>X0VN90_9ZZZZ</name>
<protein>
    <submittedName>
        <fullName evidence="1">Uncharacterized protein</fullName>
    </submittedName>
</protein>
<dbReference type="EMBL" id="BARS01039520">
    <property type="protein sequence ID" value="GAG19859.1"/>
    <property type="molecule type" value="Genomic_DNA"/>
</dbReference>
<accession>X0VN90</accession>
<proteinExistence type="predicted"/>
<organism evidence="1">
    <name type="scientific">marine sediment metagenome</name>
    <dbReference type="NCBI Taxonomy" id="412755"/>
    <lineage>
        <taxon>unclassified sequences</taxon>
        <taxon>metagenomes</taxon>
        <taxon>ecological metagenomes</taxon>
    </lineage>
</organism>
<sequence length="124" mass="14123">MAVLTTEAYDLSVRNQIAVERFKASTQKLIDPYLRNIDRYIRQRLSFSNISGYRRDQLENLLKSIAQFNTAQFKAFTKELQGEMVKFAQLESGFSVEALDAAIVGAYTAVKPTAAQLRQQINNR</sequence>